<dbReference type="InterPro" id="IPR029063">
    <property type="entry name" value="SAM-dependent_MTases_sf"/>
</dbReference>
<dbReference type="NCBIfam" id="TIGR03438">
    <property type="entry name" value="egtD_ergothio"/>
    <property type="match status" value="1"/>
</dbReference>
<sequence length="322" mass="36241">MKKTNLPYTLVDLQPDVSSFKEDVIAGFEKTHKALPAKHFYDKTGSSLFNAITKLPEYYVSRTEMEILHDFGPDIAEAIGVRAHIIELGSGSFDKINQVLPFLESPASYRPVDISISALQDTAEQVLERYPDLEVTGICADYTSTLDFLQQDKGNNKTICFLGSTIGNFQKKEAAAFLQSLAGELDDDGQILIGVDLKKDTAVLHHAYNDAKGITAAFNLNILERMNKEMKADIDSAEFTHHAFYSEENGRIEMHLQSSKEQLVSLEEHTFHFSKGETIHTENSHKFSISEFIALAKQSHLNVDAFWTDEKEWFGVFLLKRP</sequence>
<gene>
    <name evidence="4" type="ORF">ATL39_1642</name>
</gene>
<proteinExistence type="predicted"/>
<organism evidence="4 5">
    <name type="scientific">Sinobaca qinghaiensis</name>
    <dbReference type="NCBI Taxonomy" id="342944"/>
    <lineage>
        <taxon>Bacteria</taxon>
        <taxon>Bacillati</taxon>
        <taxon>Bacillota</taxon>
        <taxon>Bacilli</taxon>
        <taxon>Bacillales</taxon>
        <taxon>Sporolactobacillaceae</taxon>
        <taxon>Sinobaca</taxon>
    </lineage>
</organism>
<dbReference type="InterPro" id="IPR017804">
    <property type="entry name" value="MeTrfase_EgtD-like"/>
</dbReference>
<dbReference type="GO" id="GO:0008168">
    <property type="term" value="F:methyltransferase activity"/>
    <property type="evidence" value="ECO:0007669"/>
    <property type="project" value="UniProtKB-KW"/>
</dbReference>
<dbReference type="Proteomes" id="UP000285120">
    <property type="component" value="Unassembled WGS sequence"/>
</dbReference>
<dbReference type="Gene3D" id="3.40.50.150">
    <property type="entry name" value="Vaccinia Virus protein VP39"/>
    <property type="match status" value="1"/>
</dbReference>
<feature type="domain" description="Histidine-specific methyltransferase SAM-dependent" evidence="3">
    <location>
        <begin position="20"/>
        <end position="320"/>
    </location>
</feature>
<dbReference type="PANTHER" id="PTHR43397:SF1">
    <property type="entry name" value="ERGOTHIONEINE BIOSYNTHESIS PROTEIN 1"/>
    <property type="match status" value="1"/>
</dbReference>
<keyword evidence="5" id="KW-1185">Reference proteome</keyword>
<dbReference type="Pfam" id="PF10017">
    <property type="entry name" value="Methyltransf_33"/>
    <property type="match status" value="1"/>
</dbReference>
<dbReference type="EMBL" id="RAPK01000008">
    <property type="protein sequence ID" value="RKD73349.1"/>
    <property type="molecule type" value="Genomic_DNA"/>
</dbReference>
<evidence type="ECO:0000259" key="3">
    <source>
        <dbReference type="Pfam" id="PF10017"/>
    </source>
</evidence>
<dbReference type="InterPro" id="IPR051128">
    <property type="entry name" value="EgtD_Methyltrsf_superfamily"/>
</dbReference>
<dbReference type="InterPro" id="IPR019257">
    <property type="entry name" value="MeTrfase_dom"/>
</dbReference>
<evidence type="ECO:0000256" key="1">
    <source>
        <dbReference type="ARBA" id="ARBA00022603"/>
    </source>
</evidence>
<dbReference type="PIRSF" id="PIRSF018005">
    <property type="entry name" value="UCP018005"/>
    <property type="match status" value="1"/>
</dbReference>
<name>A0A419V497_9BACL</name>
<keyword evidence="1 4" id="KW-0489">Methyltransferase</keyword>
<dbReference type="AlphaFoldDB" id="A0A419V497"/>
<dbReference type="RefSeq" id="WP_120192841.1">
    <property type="nucleotide sequence ID" value="NZ_RAPK01000008.1"/>
</dbReference>
<evidence type="ECO:0000313" key="5">
    <source>
        <dbReference type="Proteomes" id="UP000285120"/>
    </source>
</evidence>
<reference evidence="4 5" key="1">
    <citation type="submission" date="2018-09" db="EMBL/GenBank/DDBJ databases">
        <title>Genomic Encyclopedia of Archaeal and Bacterial Type Strains, Phase II (KMG-II): from individual species to whole genera.</title>
        <authorList>
            <person name="Goeker M."/>
        </authorList>
    </citation>
    <scope>NUCLEOTIDE SEQUENCE [LARGE SCALE GENOMIC DNA]</scope>
    <source>
        <strain evidence="4 5">DSM 17008</strain>
    </source>
</reference>
<dbReference type="PANTHER" id="PTHR43397">
    <property type="entry name" value="ERGOTHIONEINE BIOSYNTHESIS PROTEIN 1"/>
    <property type="match status" value="1"/>
</dbReference>
<dbReference type="OrthoDB" id="5289726at2"/>
<protein>
    <submittedName>
        <fullName evidence="4">Dimethylhistidine N-methyltransferase</fullName>
    </submittedName>
</protein>
<comment type="caution">
    <text evidence="4">The sequence shown here is derived from an EMBL/GenBank/DDBJ whole genome shotgun (WGS) entry which is preliminary data.</text>
</comment>
<dbReference type="InterPro" id="IPR035094">
    <property type="entry name" value="EgtD"/>
</dbReference>
<dbReference type="GO" id="GO:0032259">
    <property type="term" value="P:methylation"/>
    <property type="evidence" value="ECO:0007669"/>
    <property type="project" value="UniProtKB-KW"/>
</dbReference>
<evidence type="ECO:0000313" key="4">
    <source>
        <dbReference type="EMBL" id="RKD73349.1"/>
    </source>
</evidence>
<accession>A0A419V497</accession>
<keyword evidence="2 4" id="KW-0808">Transferase</keyword>
<evidence type="ECO:0000256" key="2">
    <source>
        <dbReference type="ARBA" id="ARBA00022679"/>
    </source>
</evidence>